<reference evidence="1" key="1">
    <citation type="submission" date="2021-03" db="EMBL/GenBank/DDBJ databases">
        <authorList>
            <person name="Tagirdzhanova G."/>
        </authorList>
    </citation>
    <scope>NUCLEOTIDE SEQUENCE</scope>
</reference>
<evidence type="ECO:0000313" key="2">
    <source>
        <dbReference type="Proteomes" id="UP000664203"/>
    </source>
</evidence>
<dbReference type="EMBL" id="CAJPDR010000184">
    <property type="protein sequence ID" value="CAF9924233.1"/>
    <property type="molecule type" value="Genomic_DNA"/>
</dbReference>
<keyword evidence="2" id="KW-1185">Reference proteome</keyword>
<dbReference type="Proteomes" id="UP000664203">
    <property type="component" value="Unassembled WGS sequence"/>
</dbReference>
<sequence>MDSLSISDPRRVPALPLRPSWLVEEAMNREANVSKATQDVMDTWNAWADCVEKVFQHMGDQTADLDISEDEYISFIHMFASHPARPTRRPLEDITEHEDWFIRTMPLRYLTHLHGLWNAYADKLEKTYVGVAAELGRCNLLTSAFEITSTRGQLHSILRSMLGPGRSFHGPADTRAHEVVAVAEMSRQVPSVIRTDQLVSGIVNMSLNGAPATDMEAAEELVVGLENMKLKAEFHRLGLGTK</sequence>
<dbReference type="OrthoDB" id="5313694at2759"/>
<protein>
    <submittedName>
        <fullName evidence="1">Uncharacterized protein</fullName>
    </submittedName>
</protein>
<accession>A0A8H3IMA4</accession>
<proteinExistence type="predicted"/>
<gene>
    <name evidence="1" type="ORF">ALECFALPRED_002712</name>
</gene>
<dbReference type="AlphaFoldDB" id="A0A8H3IMA4"/>
<name>A0A8H3IMA4_9LECA</name>
<comment type="caution">
    <text evidence="1">The sequence shown here is derived from an EMBL/GenBank/DDBJ whole genome shotgun (WGS) entry which is preliminary data.</text>
</comment>
<evidence type="ECO:0000313" key="1">
    <source>
        <dbReference type="EMBL" id="CAF9924233.1"/>
    </source>
</evidence>
<organism evidence="1 2">
    <name type="scientific">Alectoria fallacina</name>
    <dbReference type="NCBI Taxonomy" id="1903189"/>
    <lineage>
        <taxon>Eukaryota</taxon>
        <taxon>Fungi</taxon>
        <taxon>Dikarya</taxon>
        <taxon>Ascomycota</taxon>
        <taxon>Pezizomycotina</taxon>
        <taxon>Lecanoromycetes</taxon>
        <taxon>OSLEUM clade</taxon>
        <taxon>Lecanoromycetidae</taxon>
        <taxon>Lecanorales</taxon>
        <taxon>Lecanorineae</taxon>
        <taxon>Parmeliaceae</taxon>
        <taxon>Alectoria</taxon>
    </lineage>
</organism>